<dbReference type="Pfam" id="PF03772">
    <property type="entry name" value="Competence"/>
    <property type="match status" value="1"/>
</dbReference>
<dbReference type="InterPro" id="IPR036866">
    <property type="entry name" value="RibonucZ/Hydroxyglut_hydro"/>
</dbReference>
<dbReference type="InterPro" id="IPR052159">
    <property type="entry name" value="Competence_DNA_uptake"/>
</dbReference>
<evidence type="ECO:0000256" key="6">
    <source>
        <dbReference type="SAM" id="Phobius"/>
    </source>
</evidence>
<dbReference type="SUPFAM" id="SSF56281">
    <property type="entry name" value="Metallo-hydrolase/oxidoreductase"/>
    <property type="match status" value="1"/>
</dbReference>
<evidence type="ECO:0000313" key="8">
    <source>
        <dbReference type="EMBL" id="KFZ32086.1"/>
    </source>
</evidence>
<keyword evidence="9" id="KW-1185">Reference proteome</keyword>
<comment type="caution">
    <text evidence="8">The sequence shown here is derived from an EMBL/GenBank/DDBJ whole genome shotgun (WGS) entry which is preliminary data.</text>
</comment>
<feature type="domain" description="Metallo-beta-lactamase" evidence="7">
    <location>
        <begin position="524"/>
        <end position="702"/>
    </location>
</feature>
<protein>
    <recommendedName>
        <fullName evidence="7">Metallo-beta-lactamase domain-containing protein</fullName>
    </recommendedName>
</protein>
<dbReference type="InterPro" id="IPR004477">
    <property type="entry name" value="ComEC_N"/>
</dbReference>
<gene>
    <name evidence="8" type="ORF">IDSA_05285</name>
</gene>
<dbReference type="NCBIfam" id="TIGR00361">
    <property type="entry name" value="ComEC_Rec2"/>
    <property type="match status" value="1"/>
</dbReference>
<dbReference type="InterPro" id="IPR025405">
    <property type="entry name" value="DUF4131"/>
</dbReference>
<feature type="transmembrane region" description="Helical" evidence="6">
    <location>
        <begin position="490"/>
        <end position="508"/>
    </location>
</feature>
<evidence type="ECO:0000259" key="7">
    <source>
        <dbReference type="SMART" id="SM00849"/>
    </source>
</evidence>
<comment type="subcellular location">
    <subcellularLocation>
        <location evidence="1">Cell membrane</location>
        <topology evidence="1">Multi-pass membrane protein</topology>
    </subcellularLocation>
</comment>
<proteinExistence type="predicted"/>
<dbReference type="GO" id="GO:0005886">
    <property type="term" value="C:plasma membrane"/>
    <property type="evidence" value="ECO:0007669"/>
    <property type="project" value="UniProtKB-SubCell"/>
</dbReference>
<dbReference type="CDD" id="cd07731">
    <property type="entry name" value="ComA-like_MBL-fold"/>
    <property type="match status" value="1"/>
</dbReference>
<keyword evidence="3 6" id="KW-0812">Transmembrane</keyword>
<feature type="transmembrane region" description="Helical" evidence="6">
    <location>
        <begin position="232"/>
        <end position="255"/>
    </location>
</feature>
<accession>A0A094JHR2</accession>
<dbReference type="NCBIfam" id="TIGR00360">
    <property type="entry name" value="ComEC_N-term"/>
    <property type="match status" value="1"/>
</dbReference>
<dbReference type="GO" id="GO:0030420">
    <property type="term" value="P:establishment of competence for transformation"/>
    <property type="evidence" value="ECO:0007669"/>
    <property type="project" value="InterPro"/>
</dbReference>
<organism evidence="8 9">
    <name type="scientific">Pseudidiomarina salinarum</name>
    <dbReference type="NCBI Taxonomy" id="435908"/>
    <lineage>
        <taxon>Bacteria</taxon>
        <taxon>Pseudomonadati</taxon>
        <taxon>Pseudomonadota</taxon>
        <taxon>Gammaproteobacteria</taxon>
        <taxon>Alteromonadales</taxon>
        <taxon>Idiomarinaceae</taxon>
        <taxon>Pseudidiomarina</taxon>
    </lineage>
</organism>
<dbReference type="InterPro" id="IPR001279">
    <property type="entry name" value="Metallo-B-lactamas"/>
</dbReference>
<sequence>MDRWLCAFLAGFALSFCFSSHLLMWQWLAGAVLLALCGYLAICKLPLMGTTVALLCGIGWGSGNAYFAQSWQLDPDQAATPIPIEVVISRLPQLAEGFWRIEGKLLSLAGEAIPAAPGIRLNWYDPPVETQPKLPQAGETWLLTVRLRQPQGPRNEGGFLYHRYLLASGIRALGSVQDGRYFYGEPTLRQQLFNRMQQQLHSLGQGGVLTALLMGERQLLTDAHWFVFQRTGLAHLIAISGLHLSLVAGAAIILLSYSSRMLGRRRSRRDRFNGLIWCWWGALLLACGYAWLAGFGTATVRALSMFAVLFLHKKFACYTPPGRVLLRAVGVVVLIEPMAPLQPGFWLSVTAVAAILLMNWRWQALDGRFKALRMLWRLELMLTLALWPLTLLWFGGLPLLAPVTNLLLVPVFSLWVLPLALVGLAAMLAGGDSLAYWIWWLAGQPLDYSWPLLNWLAEQPWQWLGTQVTPPIGLIMAGLLALVWPWHWRYRLPALTAVLVAATVLHQLRLYDTNMYVHVLDVEQGSALVVERQGQALLIDTGASWQQGGDMAERVILPFLRQRRLQPELAFVSHADMDHRGGADTIKKHYPAIRWFGAGQGFICSAGQSGNWRGVTWQVLHPRLEGHNRGNNNSCVILLRHGDLKILIPGDIERRAEHDLLARLAPVSAQVLILAHHGSNSSSEDYFLREVAPSVAIASRGRNNPYKLVHPLVQERLARLSVPLLDTAAGGQVSLISDGRIWRVWQPLAAAAGAWFDADAGSAATGN</sequence>
<evidence type="ECO:0000256" key="2">
    <source>
        <dbReference type="ARBA" id="ARBA00022475"/>
    </source>
</evidence>
<dbReference type="Pfam" id="PF00753">
    <property type="entry name" value="Lactamase_B"/>
    <property type="match status" value="1"/>
</dbReference>
<dbReference type="InterPro" id="IPR004797">
    <property type="entry name" value="Competence_ComEC/Rec2"/>
</dbReference>
<feature type="transmembrane region" description="Helical" evidence="6">
    <location>
        <begin position="345"/>
        <end position="362"/>
    </location>
</feature>
<dbReference type="EMBL" id="JPER01000001">
    <property type="protein sequence ID" value="KFZ32086.1"/>
    <property type="molecule type" value="Genomic_DNA"/>
</dbReference>
<evidence type="ECO:0000256" key="4">
    <source>
        <dbReference type="ARBA" id="ARBA00022989"/>
    </source>
</evidence>
<dbReference type="eggNOG" id="COG0658">
    <property type="taxonomic scope" value="Bacteria"/>
</dbReference>
<name>A0A094JHR2_9GAMM</name>
<feature type="transmembrane region" description="Helical" evidence="6">
    <location>
        <begin position="415"/>
        <end position="442"/>
    </location>
</feature>
<dbReference type="PANTHER" id="PTHR30619">
    <property type="entry name" value="DNA INTERNALIZATION/COMPETENCE PROTEIN COMEC/REC2"/>
    <property type="match status" value="1"/>
</dbReference>
<evidence type="ECO:0000256" key="5">
    <source>
        <dbReference type="ARBA" id="ARBA00023136"/>
    </source>
</evidence>
<feature type="transmembrane region" description="Helical" evidence="6">
    <location>
        <begin position="374"/>
        <end position="395"/>
    </location>
</feature>
<dbReference type="InterPro" id="IPR035681">
    <property type="entry name" value="ComA-like_MBL"/>
</dbReference>
<dbReference type="Pfam" id="PF13567">
    <property type="entry name" value="DUF4131"/>
    <property type="match status" value="1"/>
</dbReference>
<keyword evidence="5 6" id="KW-0472">Membrane</keyword>
<dbReference type="AlphaFoldDB" id="A0A094JHR2"/>
<feature type="transmembrane region" description="Helical" evidence="6">
    <location>
        <begin position="463"/>
        <end position="484"/>
    </location>
</feature>
<dbReference type="PANTHER" id="PTHR30619:SF1">
    <property type="entry name" value="RECOMBINATION PROTEIN 2"/>
    <property type="match status" value="1"/>
</dbReference>
<dbReference type="Gene3D" id="3.60.15.10">
    <property type="entry name" value="Ribonuclease Z/Hydroxyacylglutathione hydrolase-like"/>
    <property type="match status" value="2"/>
</dbReference>
<reference evidence="8 9" key="1">
    <citation type="submission" date="2014-06" db="EMBL/GenBank/DDBJ databases">
        <title>The draft genome sequence of Idiomarina salinarum ISL-52.</title>
        <authorList>
            <person name="Du J."/>
            <person name="Shao Z."/>
        </authorList>
    </citation>
    <scope>NUCLEOTIDE SEQUENCE [LARGE SCALE GENOMIC DNA]</scope>
    <source>
        <strain evidence="8 9">ISL-52</strain>
    </source>
</reference>
<feature type="transmembrane region" description="Helical" evidence="6">
    <location>
        <begin position="275"/>
        <end position="292"/>
    </location>
</feature>
<evidence type="ECO:0000256" key="3">
    <source>
        <dbReference type="ARBA" id="ARBA00022692"/>
    </source>
</evidence>
<keyword evidence="4 6" id="KW-1133">Transmembrane helix</keyword>
<dbReference type="OrthoDB" id="9761531at2"/>
<keyword evidence="2" id="KW-1003">Cell membrane</keyword>
<dbReference type="SMART" id="SM00849">
    <property type="entry name" value="Lactamase_B"/>
    <property type="match status" value="1"/>
</dbReference>
<dbReference type="eggNOG" id="COG2333">
    <property type="taxonomic scope" value="Bacteria"/>
</dbReference>
<dbReference type="RefSeq" id="WP_034774779.1">
    <property type="nucleotide sequence ID" value="NZ_JPER01000001.1"/>
</dbReference>
<evidence type="ECO:0000313" key="9">
    <source>
        <dbReference type="Proteomes" id="UP000054363"/>
    </source>
</evidence>
<evidence type="ECO:0000256" key="1">
    <source>
        <dbReference type="ARBA" id="ARBA00004651"/>
    </source>
</evidence>
<dbReference type="STRING" id="435908.IDSA_05285"/>
<dbReference type="Proteomes" id="UP000054363">
    <property type="component" value="Unassembled WGS sequence"/>
</dbReference>